<dbReference type="InterPro" id="IPR005299">
    <property type="entry name" value="MeTrfase_7"/>
</dbReference>
<organism evidence="1 2">
    <name type="scientific">Liquidambar formosana</name>
    <name type="common">Formosan gum</name>
    <dbReference type="NCBI Taxonomy" id="63359"/>
    <lineage>
        <taxon>Eukaryota</taxon>
        <taxon>Viridiplantae</taxon>
        <taxon>Streptophyta</taxon>
        <taxon>Embryophyta</taxon>
        <taxon>Tracheophyta</taxon>
        <taxon>Spermatophyta</taxon>
        <taxon>Magnoliopsida</taxon>
        <taxon>eudicotyledons</taxon>
        <taxon>Gunneridae</taxon>
        <taxon>Pentapetalae</taxon>
        <taxon>Saxifragales</taxon>
        <taxon>Altingiaceae</taxon>
        <taxon>Liquidambar</taxon>
    </lineage>
</organism>
<keyword evidence="2" id="KW-1185">Reference proteome</keyword>
<proteinExistence type="predicted"/>
<sequence>MQQKVTSITKPILQNAVQSLFSADFFPRKLLNIADLGCAAGPNTFSVISTVIESVENQSRESNSQMPELQFYLNDLAGNDFNTLFKGLSGIFSKNQ</sequence>
<evidence type="ECO:0000313" key="1">
    <source>
        <dbReference type="EMBL" id="KAK9283723.1"/>
    </source>
</evidence>
<dbReference type="AlphaFoldDB" id="A0AAP0RSU7"/>
<dbReference type="Pfam" id="PF03492">
    <property type="entry name" value="Methyltransf_7"/>
    <property type="match status" value="1"/>
</dbReference>
<comment type="caution">
    <text evidence="1">The sequence shown here is derived from an EMBL/GenBank/DDBJ whole genome shotgun (WGS) entry which is preliminary data.</text>
</comment>
<dbReference type="Gene3D" id="3.40.50.150">
    <property type="entry name" value="Vaccinia Virus protein VP39"/>
    <property type="match status" value="1"/>
</dbReference>
<dbReference type="PANTHER" id="PTHR31009">
    <property type="entry name" value="S-ADENOSYL-L-METHIONINE:CARBOXYL METHYLTRANSFERASE FAMILY PROTEIN"/>
    <property type="match status" value="1"/>
</dbReference>
<gene>
    <name evidence="1" type="ORF">L1049_011973</name>
</gene>
<accession>A0AAP0RSU7</accession>
<name>A0AAP0RSU7_LIQFO</name>
<dbReference type="InterPro" id="IPR029063">
    <property type="entry name" value="SAM-dependent_MTases_sf"/>
</dbReference>
<evidence type="ECO:0000313" key="2">
    <source>
        <dbReference type="Proteomes" id="UP001415857"/>
    </source>
</evidence>
<reference evidence="1 2" key="1">
    <citation type="journal article" date="2024" name="Plant J.">
        <title>Genome sequences and population genomics reveal climatic adaptation and genomic divergence between two closely related sweetgum species.</title>
        <authorList>
            <person name="Xu W.Q."/>
            <person name="Ren C.Q."/>
            <person name="Zhang X.Y."/>
            <person name="Comes H.P."/>
            <person name="Liu X.H."/>
            <person name="Li Y.G."/>
            <person name="Kettle C.J."/>
            <person name="Jalonen R."/>
            <person name="Gaisberger H."/>
            <person name="Ma Y.Z."/>
            <person name="Qiu Y.X."/>
        </authorList>
    </citation>
    <scope>NUCLEOTIDE SEQUENCE [LARGE SCALE GENOMIC DNA]</scope>
    <source>
        <strain evidence="1">Hangzhou</strain>
    </source>
</reference>
<dbReference type="GO" id="GO:0008168">
    <property type="term" value="F:methyltransferase activity"/>
    <property type="evidence" value="ECO:0007669"/>
    <property type="project" value="InterPro"/>
</dbReference>
<dbReference type="EMBL" id="JBBPBK010000006">
    <property type="protein sequence ID" value="KAK9283723.1"/>
    <property type="molecule type" value="Genomic_DNA"/>
</dbReference>
<dbReference type="Proteomes" id="UP001415857">
    <property type="component" value="Unassembled WGS sequence"/>
</dbReference>
<protein>
    <submittedName>
        <fullName evidence="1">Uncharacterized protein</fullName>
    </submittedName>
</protein>
<dbReference type="SUPFAM" id="SSF53335">
    <property type="entry name" value="S-adenosyl-L-methionine-dependent methyltransferases"/>
    <property type="match status" value="1"/>
</dbReference>